<comment type="similarity">
    <text evidence="1">Belongs to the RdRP family.</text>
</comment>
<reference evidence="3 4" key="1">
    <citation type="journal article" date="2020" name="Mol. Plant">
        <title>The Chromosome-Based Rubber Tree Genome Provides New Insights into Spurge Genome Evolution and Rubber Biosynthesis.</title>
        <authorList>
            <person name="Liu J."/>
            <person name="Shi C."/>
            <person name="Shi C.C."/>
            <person name="Li W."/>
            <person name="Zhang Q.J."/>
            <person name="Zhang Y."/>
            <person name="Li K."/>
            <person name="Lu H.F."/>
            <person name="Shi C."/>
            <person name="Zhu S.T."/>
            <person name="Xiao Z.Y."/>
            <person name="Nan H."/>
            <person name="Yue Y."/>
            <person name="Zhu X.G."/>
            <person name="Wu Y."/>
            <person name="Hong X.N."/>
            <person name="Fan G.Y."/>
            <person name="Tong Y."/>
            <person name="Zhang D."/>
            <person name="Mao C.L."/>
            <person name="Liu Y.L."/>
            <person name="Hao S.J."/>
            <person name="Liu W.Q."/>
            <person name="Lv M.Q."/>
            <person name="Zhang H.B."/>
            <person name="Liu Y."/>
            <person name="Hu-Tang G.R."/>
            <person name="Wang J.P."/>
            <person name="Wang J.H."/>
            <person name="Sun Y.H."/>
            <person name="Ni S.B."/>
            <person name="Chen W.B."/>
            <person name="Zhang X.C."/>
            <person name="Jiao Y.N."/>
            <person name="Eichler E.E."/>
            <person name="Li G.H."/>
            <person name="Liu X."/>
            <person name="Gao L.Z."/>
        </authorList>
    </citation>
    <scope>NUCLEOTIDE SEQUENCE [LARGE SCALE GENOMIC DNA]</scope>
    <source>
        <strain evidence="4">cv. GT1</strain>
        <tissue evidence="3">Leaf</tissue>
    </source>
</reference>
<keyword evidence="1" id="KW-0943">RNA-mediated gene silencing</keyword>
<keyword evidence="4" id="KW-1185">Reference proteome</keyword>
<dbReference type="PANTHER" id="PTHR23079:SF1">
    <property type="entry name" value="RNA-DEPENDENT RNA POLYMERASE 1"/>
    <property type="match status" value="1"/>
</dbReference>
<feature type="domain" description="RDRP core" evidence="2">
    <location>
        <begin position="2"/>
        <end position="109"/>
    </location>
</feature>
<dbReference type="EC" id="2.7.7.48" evidence="1"/>
<evidence type="ECO:0000256" key="1">
    <source>
        <dbReference type="RuleBase" id="RU363098"/>
    </source>
</evidence>
<comment type="caution">
    <text evidence="3">The sequence shown here is derived from an EMBL/GenBank/DDBJ whole genome shotgun (WGS) entry which is preliminary data.</text>
</comment>
<keyword evidence="1" id="KW-0696">RNA-directed RNA polymerase</keyword>
<organism evidence="3 4">
    <name type="scientific">Hevea brasiliensis</name>
    <name type="common">Para rubber tree</name>
    <name type="synonym">Siphonia brasiliensis</name>
    <dbReference type="NCBI Taxonomy" id="3981"/>
    <lineage>
        <taxon>Eukaryota</taxon>
        <taxon>Viridiplantae</taxon>
        <taxon>Streptophyta</taxon>
        <taxon>Embryophyta</taxon>
        <taxon>Tracheophyta</taxon>
        <taxon>Spermatophyta</taxon>
        <taxon>Magnoliopsida</taxon>
        <taxon>eudicotyledons</taxon>
        <taxon>Gunneridae</taxon>
        <taxon>Pentapetalae</taxon>
        <taxon>rosids</taxon>
        <taxon>fabids</taxon>
        <taxon>Malpighiales</taxon>
        <taxon>Euphorbiaceae</taxon>
        <taxon>Crotonoideae</taxon>
        <taxon>Micrandreae</taxon>
        <taxon>Hevea</taxon>
    </lineage>
</organism>
<dbReference type="AlphaFoldDB" id="A0A6A6LZI5"/>
<protein>
    <recommendedName>
        <fullName evidence="1">RNA-dependent RNA polymerase</fullName>
        <ecNumber evidence="1">2.7.7.48</ecNumber>
    </recommendedName>
</protein>
<dbReference type="InterPro" id="IPR007855">
    <property type="entry name" value="RDRP"/>
</dbReference>
<evidence type="ECO:0000313" key="4">
    <source>
        <dbReference type="Proteomes" id="UP000467840"/>
    </source>
</evidence>
<keyword evidence="1" id="KW-0808">Transferase</keyword>
<sequence length="181" mass="20503">MEIIPDVEIERGRTKYLFSDGIGKISAEFAKKVDLKCGCKGFFPSAFQIRYGGYKGVVAVDSTSSKKISLRKSMCKYESENTKLDVLAYSKYQPCFLNRQLITLLSTLDPLRALEALDLMSSGEITNILKEMLYDRPIQIQGSYIYHLWIACLDVDCFGVLEGVNLLFSIYVMLREGYAFP</sequence>
<accession>A0A6A6LZI5</accession>
<dbReference type="Pfam" id="PF05183">
    <property type="entry name" value="RdRP"/>
    <property type="match status" value="1"/>
</dbReference>
<dbReference type="GO" id="GO:0030422">
    <property type="term" value="P:siRNA processing"/>
    <property type="evidence" value="ECO:0007669"/>
    <property type="project" value="TreeGrafter"/>
</dbReference>
<comment type="function">
    <text evidence="1">Probably involved in the RNA silencing pathway and required for the generation of small interfering RNAs (siRNAs).</text>
</comment>
<evidence type="ECO:0000259" key="2">
    <source>
        <dbReference type="Pfam" id="PF05183"/>
    </source>
</evidence>
<keyword evidence="1" id="KW-0694">RNA-binding</keyword>
<gene>
    <name evidence="3" type="ORF">GH714_007313</name>
</gene>
<dbReference type="EMBL" id="JAAGAX010000008">
    <property type="protein sequence ID" value="KAF2305658.1"/>
    <property type="molecule type" value="Genomic_DNA"/>
</dbReference>
<dbReference type="PANTHER" id="PTHR23079">
    <property type="entry name" value="RNA-DEPENDENT RNA POLYMERASE"/>
    <property type="match status" value="1"/>
</dbReference>
<proteinExistence type="inferred from homology"/>
<dbReference type="GO" id="GO:0031380">
    <property type="term" value="C:nuclear RNA-directed RNA polymerase complex"/>
    <property type="evidence" value="ECO:0007669"/>
    <property type="project" value="TreeGrafter"/>
</dbReference>
<keyword evidence="1" id="KW-0548">Nucleotidyltransferase</keyword>
<dbReference type="GO" id="GO:0003723">
    <property type="term" value="F:RNA binding"/>
    <property type="evidence" value="ECO:0007669"/>
    <property type="project" value="UniProtKB-KW"/>
</dbReference>
<dbReference type="Proteomes" id="UP000467840">
    <property type="component" value="Chromosome 9"/>
</dbReference>
<dbReference type="InterPro" id="IPR057596">
    <property type="entry name" value="RDRP_core"/>
</dbReference>
<comment type="catalytic activity">
    <reaction evidence="1">
        <text>RNA(n) + a ribonucleoside 5'-triphosphate = RNA(n+1) + diphosphate</text>
        <dbReference type="Rhea" id="RHEA:21248"/>
        <dbReference type="Rhea" id="RHEA-COMP:14527"/>
        <dbReference type="Rhea" id="RHEA-COMP:17342"/>
        <dbReference type="ChEBI" id="CHEBI:33019"/>
        <dbReference type="ChEBI" id="CHEBI:61557"/>
        <dbReference type="ChEBI" id="CHEBI:140395"/>
        <dbReference type="EC" id="2.7.7.48"/>
    </reaction>
</comment>
<evidence type="ECO:0000313" key="3">
    <source>
        <dbReference type="EMBL" id="KAF2305658.1"/>
    </source>
</evidence>
<name>A0A6A6LZI5_HEVBR</name>
<dbReference type="GO" id="GO:0003968">
    <property type="term" value="F:RNA-directed RNA polymerase activity"/>
    <property type="evidence" value="ECO:0007669"/>
    <property type="project" value="UniProtKB-KW"/>
</dbReference>